<dbReference type="AlphaFoldDB" id="A0A1H9EUW5"/>
<accession>A0A1H9EUW5</accession>
<dbReference type="InterPro" id="IPR000540">
    <property type="entry name" value="Flag_MotA_CS"/>
</dbReference>
<sequence length="273" mass="29032">MTVQTVQRAEAVRDTKGICVDLATLVGLIGSLGIVIAAMVLGGDPGVFVNVPSMLIVIGGMLLVVLMKFTLGQFLSVGKVAAKAFLFKSVSPEEIITETVELADAARKGGLLSLEDKEVSSDFMQRGIQLLVDGHDPEVVKTLLNKEMKLTTDRHQTSITIFQAMGDVAPAMGMIGTLVGLVQMLSNMSDPKSIGPAMAVALLTTLYGAMVATMIALPIADKLSIRKEEESLNQALIIDGLLAIQAGQNPRVIEQMLRNYLPESKRAVAAEEA</sequence>
<dbReference type="GO" id="GO:0071978">
    <property type="term" value="P:bacterial-type flagellum-dependent swarming motility"/>
    <property type="evidence" value="ECO:0007669"/>
    <property type="project" value="InterPro"/>
</dbReference>
<evidence type="ECO:0000256" key="7">
    <source>
        <dbReference type="ARBA" id="ARBA00022989"/>
    </source>
</evidence>
<evidence type="ECO:0000256" key="4">
    <source>
        <dbReference type="ARBA" id="ARBA00022475"/>
    </source>
</evidence>
<keyword evidence="3" id="KW-0813">Transport</keyword>
<proteinExistence type="inferred from homology"/>
<keyword evidence="5 9" id="KW-0812">Transmembrane</keyword>
<evidence type="ECO:0000256" key="6">
    <source>
        <dbReference type="ARBA" id="ARBA00022779"/>
    </source>
</evidence>
<feature type="transmembrane region" description="Helical" evidence="9">
    <location>
        <begin position="164"/>
        <end position="185"/>
    </location>
</feature>
<keyword evidence="12" id="KW-1185">Reference proteome</keyword>
<reference evidence="12" key="1">
    <citation type="submission" date="2016-10" db="EMBL/GenBank/DDBJ databases">
        <authorList>
            <person name="Varghese N."/>
            <person name="Submissions S."/>
        </authorList>
    </citation>
    <scope>NUCLEOTIDE SEQUENCE [LARGE SCALE GENOMIC DNA]</scope>
    <source>
        <strain evidence="12">DSM 18887</strain>
    </source>
</reference>
<keyword evidence="6" id="KW-0283">Flagellar rotation</keyword>
<keyword evidence="7 9" id="KW-1133">Transmembrane helix</keyword>
<dbReference type="InterPro" id="IPR047055">
    <property type="entry name" value="MotA-like"/>
</dbReference>
<dbReference type="PANTHER" id="PTHR30433:SF2">
    <property type="entry name" value="MOTILITY PROTEIN A"/>
    <property type="match status" value="1"/>
</dbReference>
<dbReference type="GO" id="GO:0006935">
    <property type="term" value="P:chemotaxis"/>
    <property type="evidence" value="ECO:0007669"/>
    <property type="project" value="InterPro"/>
</dbReference>
<dbReference type="InterPro" id="IPR002898">
    <property type="entry name" value="MotA_ExbB_proton_chnl"/>
</dbReference>
<feature type="domain" description="MotA/TolQ/ExbB proton channel" evidence="10">
    <location>
        <begin position="117"/>
        <end position="231"/>
    </location>
</feature>
<dbReference type="EMBL" id="FOGB01000002">
    <property type="protein sequence ID" value="SEQ29432.1"/>
    <property type="molecule type" value="Genomic_DNA"/>
</dbReference>
<feature type="transmembrane region" description="Helical" evidence="9">
    <location>
        <begin position="18"/>
        <end position="41"/>
    </location>
</feature>
<keyword evidence="4" id="KW-1003">Cell membrane</keyword>
<organism evidence="11 12">
    <name type="scientific">Amphritea atlantica</name>
    <dbReference type="NCBI Taxonomy" id="355243"/>
    <lineage>
        <taxon>Bacteria</taxon>
        <taxon>Pseudomonadati</taxon>
        <taxon>Pseudomonadota</taxon>
        <taxon>Gammaproteobacteria</taxon>
        <taxon>Oceanospirillales</taxon>
        <taxon>Oceanospirillaceae</taxon>
        <taxon>Amphritea</taxon>
    </lineage>
</organism>
<evidence type="ECO:0000313" key="11">
    <source>
        <dbReference type="EMBL" id="SEQ29432.1"/>
    </source>
</evidence>
<feature type="transmembrane region" description="Helical" evidence="9">
    <location>
        <begin position="197"/>
        <end position="217"/>
    </location>
</feature>
<dbReference type="Proteomes" id="UP000198749">
    <property type="component" value="Unassembled WGS sequence"/>
</dbReference>
<dbReference type="Pfam" id="PF01618">
    <property type="entry name" value="MotA_ExbB"/>
    <property type="match status" value="1"/>
</dbReference>
<dbReference type="NCBIfam" id="NF006527">
    <property type="entry name" value="PRK08990.1"/>
    <property type="match status" value="1"/>
</dbReference>
<gene>
    <name evidence="11" type="ORF">SAMN03080615_01084</name>
</gene>
<dbReference type="STRING" id="355243.SAMN03080615_01084"/>
<keyword evidence="8 9" id="KW-0472">Membrane</keyword>
<evidence type="ECO:0000256" key="8">
    <source>
        <dbReference type="ARBA" id="ARBA00023136"/>
    </source>
</evidence>
<evidence type="ECO:0000256" key="5">
    <source>
        <dbReference type="ARBA" id="ARBA00022692"/>
    </source>
</evidence>
<evidence type="ECO:0000256" key="2">
    <source>
        <dbReference type="ARBA" id="ARBA00008038"/>
    </source>
</evidence>
<dbReference type="PANTHER" id="PTHR30433">
    <property type="entry name" value="CHEMOTAXIS PROTEIN MOTA"/>
    <property type="match status" value="1"/>
</dbReference>
<name>A0A1H9EUW5_9GAMM</name>
<dbReference type="GO" id="GO:0005886">
    <property type="term" value="C:plasma membrane"/>
    <property type="evidence" value="ECO:0007669"/>
    <property type="project" value="UniProtKB-SubCell"/>
</dbReference>
<evidence type="ECO:0000256" key="3">
    <source>
        <dbReference type="ARBA" id="ARBA00022448"/>
    </source>
</evidence>
<comment type="similarity">
    <text evidence="2">Belongs to the MotA family.</text>
</comment>
<evidence type="ECO:0000256" key="9">
    <source>
        <dbReference type="SAM" id="Phobius"/>
    </source>
</evidence>
<protein>
    <submittedName>
        <fullName evidence="11">Chemotaxis protein MotA</fullName>
    </submittedName>
</protein>
<evidence type="ECO:0000313" key="12">
    <source>
        <dbReference type="Proteomes" id="UP000198749"/>
    </source>
</evidence>
<evidence type="ECO:0000259" key="10">
    <source>
        <dbReference type="Pfam" id="PF01618"/>
    </source>
</evidence>
<comment type="subcellular location">
    <subcellularLocation>
        <location evidence="1">Cell membrane</location>
        <topology evidence="1">Multi-pass membrane protein</topology>
    </subcellularLocation>
</comment>
<evidence type="ECO:0000256" key="1">
    <source>
        <dbReference type="ARBA" id="ARBA00004651"/>
    </source>
</evidence>
<dbReference type="PROSITE" id="PS01307">
    <property type="entry name" value="MOTA"/>
    <property type="match status" value="1"/>
</dbReference>